<dbReference type="EMBL" id="BAAAQQ010000011">
    <property type="protein sequence ID" value="GAA2125024.1"/>
    <property type="molecule type" value="Genomic_DNA"/>
</dbReference>
<evidence type="ECO:0000313" key="1">
    <source>
        <dbReference type="EMBL" id="GAA2125024.1"/>
    </source>
</evidence>
<keyword evidence="2" id="KW-1185">Reference proteome</keyword>
<gene>
    <name evidence="1" type="ORF">GCM10009843_22320</name>
</gene>
<reference evidence="1 2" key="1">
    <citation type="journal article" date="2019" name="Int. J. Syst. Evol. Microbiol.">
        <title>The Global Catalogue of Microorganisms (GCM) 10K type strain sequencing project: providing services to taxonomists for standard genome sequencing and annotation.</title>
        <authorList>
            <consortium name="The Broad Institute Genomics Platform"/>
            <consortium name="The Broad Institute Genome Sequencing Center for Infectious Disease"/>
            <person name="Wu L."/>
            <person name="Ma J."/>
        </authorList>
    </citation>
    <scope>NUCLEOTIDE SEQUENCE [LARGE SCALE GENOMIC DNA]</scope>
    <source>
        <strain evidence="1 2">JCM 16021</strain>
    </source>
</reference>
<dbReference type="Proteomes" id="UP001500575">
    <property type="component" value="Unassembled WGS sequence"/>
</dbReference>
<proteinExistence type="predicted"/>
<sequence>MVVCMEAIKVLASAVTSDRSHLPSHVQAGAALLASKLSEEARGIRGLDVLRRSVDRAPPAQS</sequence>
<organism evidence="1 2">
    <name type="scientific">Nocardioides bigeumensis</name>
    <dbReference type="NCBI Taxonomy" id="433657"/>
    <lineage>
        <taxon>Bacteria</taxon>
        <taxon>Bacillati</taxon>
        <taxon>Actinomycetota</taxon>
        <taxon>Actinomycetes</taxon>
        <taxon>Propionibacteriales</taxon>
        <taxon>Nocardioidaceae</taxon>
        <taxon>Nocardioides</taxon>
    </lineage>
</organism>
<accession>A0ABN2YD45</accession>
<comment type="caution">
    <text evidence="1">The sequence shown here is derived from an EMBL/GenBank/DDBJ whole genome shotgun (WGS) entry which is preliminary data.</text>
</comment>
<evidence type="ECO:0000313" key="2">
    <source>
        <dbReference type="Proteomes" id="UP001500575"/>
    </source>
</evidence>
<protein>
    <submittedName>
        <fullName evidence="1">Uncharacterized protein</fullName>
    </submittedName>
</protein>
<name>A0ABN2YD45_9ACTN</name>